<reference evidence="1 2" key="3">
    <citation type="journal article" date="2010" name="BMC Genomics">
        <title>Transcriptome sequencing and comparative analysis of cucumber flowers with different sex types.</title>
        <authorList>
            <person name="Guo S."/>
            <person name="Zheng Y."/>
            <person name="Joung J.G."/>
            <person name="Liu S."/>
            <person name="Zhang Z."/>
            <person name="Crasta O.R."/>
            <person name="Sobral B.W."/>
            <person name="Xu Y."/>
            <person name="Huang S."/>
            <person name="Fei Z."/>
        </authorList>
    </citation>
    <scope>NUCLEOTIDE SEQUENCE [LARGE SCALE GENOMIC DNA]</scope>
    <source>
        <strain evidence="2">cv. 9930</strain>
    </source>
</reference>
<reference evidence="1 2" key="4">
    <citation type="journal article" date="2011" name="BMC Genomics">
        <title>RNA-Seq improves annotation of protein-coding genes in the cucumber genome.</title>
        <authorList>
            <person name="Li Z."/>
            <person name="Zhang Z."/>
            <person name="Yan P."/>
            <person name="Huang S."/>
            <person name="Fei Z."/>
            <person name="Lin K."/>
        </authorList>
    </citation>
    <scope>NUCLEOTIDE SEQUENCE [LARGE SCALE GENOMIC DNA]</scope>
    <source>
        <strain evidence="2">cv. 9930</strain>
    </source>
</reference>
<organism evidence="1 2">
    <name type="scientific">Cucumis sativus</name>
    <name type="common">Cucumber</name>
    <dbReference type="NCBI Taxonomy" id="3659"/>
    <lineage>
        <taxon>Eukaryota</taxon>
        <taxon>Viridiplantae</taxon>
        <taxon>Streptophyta</taxon>
        <taxon>Embryophyta</taxon>
        <taxon>Tracheophyta</taxon>
        <taxon>Spermatophyta</taxon>
        <taxon>Magnoliopsida</taxon>
        <taxon>eudicotyledons</taxon>
        <taxon>Gunneridae</taxon>
        <taxon>Pentapetalae</taxon>
        <taxon>rosids</taxon>
        <taxon>fabids</taxon>
        <taxon>Cucurbitales</taxon>
        <taxon>Cucurbitaceae</taxon>
        <taxon>Benincaseae</taxon>
        <taxon>Cucumis</taxon>
    </lineage>
</organism>
<dbReference type="Gramene" id="KGN47866">
    <property type="protein sequence ID" value="KGN47866"/>
    <property type="gene ID" value="Csa_6G408250"/>
</dbReference>
<dbReference type="AlphaFoldDB" id="A0A0A0KJC0"/>
<evidence type="ECO:0000313" key="1">
    <source>
        <dbReference type="EMBL" id="KGN47866.1"/>
    </source>
</evidence>
<keyword evidence="2" id="KW-1185">Reference proteome</keyword>
<dbReference type="EMBL" id="CM002927">
    <property type="protein sequence ID" value="KGN47866.1"/>
    <property type="molecule type" value="Genomic_DNA"/>
</dbReference>
<accession>A0A0A0KJC0</accession>
<gene>
    <name evidence="1" type="ORF">Csa_6G408250</name>
</gene>
<dbReference type="Proteomes" id="UP000029981">
    <property type="component" value="Chromosome 6"/>
</dbReference>
<reference evidence="1 2" key="1">
    <citation type="journal article" date="2009" name="Nat. Genet.">
        <title>The genome of the cucumber, Cucumis sativus L.</title>
        <authorList>
            <person name="Huang S."/>
            <person name="Li R."/>
            <person name="Zhang Z."/>
            <person name="Li L."/>
            <person name="Gu X."/>
            <person name="Fan W."/>
            <person name="Lucas W.J."/>
            <person name="Wang X."/>
            <person name="Xie B."/>
            <person name="Ni P."/>
            <person name="Ren Y."/>
            <person name="Zhu H."/>
            <person name="Li J."/>
            <person name="Lin K."/>
            <person name="Jin W."/>
            <person name="Fei Z."/>
            <person name="Li G."/>
            <person name="Staub J."/>
            <person name="Kilian A."/>
            <person name="van der Vossen E.A."/>
            <person name="Wu Y."/>
            <person name="Guo J."/>
            <person name="He J."/>
            <person name="Jia Z."/>
            <person name="Ren Y."/>
            <person name="Tian G."/>
            <person name="Lu Y."/>
            <person name="Ruan J."/>
            <person name="Qian W."/>
            <person name="Wang M."/>
            <person name="Huang Q."/>
            <person name="Li B."/>
            <person name="Xuan Z."/>
            <person name="Cao J."/>
            <person name="Asan"/>
            <person name="Wu Z."/>
            <person name="Zhang J."/>
            <person name="Cai Q."/>
            <person name="Bai Y."/>
            <person name="Zhao B."/>
            <person name="Han Y."/>
            <person name="Li Y."/>
            <person name="Li X."/>
            <person name="Wang S."/>
            <person name="Shi Q."/>
            <person name="Liu S."/>
            <person name="Cho W.K."/>
            <person name="Kim J.Y."/>
            <person name="Xu Y."/>
            <person name="Heller-Uszynska K."/>
            <person name="Miao H."/>
            <person name="Cheng Z."/>
            <person name="Zhang S."/>
            <person name="Wu J."/>
            <person name="Yang Y."/>
            <person name="Kang H."/>
            <person name="Li M."/>
            <person name="Liang H."/>
            <person name="Ren X."/>
            <person name="Shi Z."/>
            <person name="Wen M."/>
            <person name="Jian M."/>
            <person name="Yang H."/>
            <person name="Zhang G."/>
            <person name="Yang Z."/>
            <person name="Chen R."/>
            <person name="Liu S."/>
            <person name="Li J."/>
            <person name="Ma L."/>
            <person name="Liu H."/>
            <person name="Zhou Y."/>
            <person name="Zhao J."/>
            <person name="Fang X."/>
            <person name="Li G."/>
            <person name="Fang L."/>
            <person name="Li Y."/>
            <person name="Liu D."/>
            <person name="Zheng H."/>
            <person name="Zhang Y."/>
            <person name="Qin N."/>
            <person name="Li Z."/>
            <person name="Yang G."/>
            <person name="Yang S."/>
            <person name="Bolund L."/>
            <person name="Kristiansen K."/>
            <person name="Zheng H."/>
            <person name="Li S."/>
            <person name="Zhang X."/>
            <person name="Yang H."/>
            <person name="Wang J."/>
            <person name="Sun R."/>
            <person name="Zhang B."/>
            <person name="Jiang S."/>
            <person name="Wang J."/>
            <person name="Du Y."/>
            <person name="Li S."/>
        </authorList>
    </citation>
    <scope>NUCLEOTIDE SEQUENCE [LARGE SCALE GENOMIC DNA]</scope>
    <source>
        <strain evidence="2">cv. 9930</strain>
    </source>
</reference>
<sequence length="74" mass="8540">MLCFSVKKNRKLNNKLWVVYLKFSSMKEEAEVCSDATISRDEDDMITSLFDIFIDDRVNASAPSPQDETCRPDM</sequence>
<reference evidence="1 2" key="2">
    <citation type="journal article" date="2009" name="PLoS ONE">
        <title>An integrated genetic and cytogenetic map of the cucumber genome.</title>
        <authorList>
            <person name="Ren Y."/>
            <person name="Zhang Z."/>
            <person name="Liu J."/>
            <person name="Staub J.E."/>
            <person name="Han Y."/>
            <person name="Cheng Z."/>
            <person name="Li X."/>
            <person name="Lu J."/>
            <person name="Miao H."/>
            <person name="Kang H."/>
            <person name="Xie B."/>
            <person name="Gu X."/>
            <person name="Wang X."/>
            <person name="Du Y."/>
            <person name="Jin W."/>
            <person name="Huang S."/>
        </authorList>
    </citation>
    <scope>NUCLEOTIDE SEQUENCE [LARGE SCALE GENOMIC DNA]</scope>
    <source>
        <strain evidence="2">cv. 9930</strain>
    </source>
</reference>
<name>A0A0A0KJC0_CUCSA</name>
<protein>
    <submittedName>
        <fullName evidence="1">Uncharacterized protein</fullName>
    </submittedName>
</protein>
<proteinExistence type="predicted"/>
<evidence type="ECO:0000313" key="2">
    <source>
        <dbReference type="Proteomes" id="UP000029981"/>
    </source>
</evidence>